<sequence length="321" mass="33572">MSTSLTVIDAVQNLPAALGPDLTAAVDLAKAEKALSTRKAYGTDFRIFKAWCDAKGVSSLPAQPETVAAFLAAEAGAGVKPSTLSRRVAAIRYAHKLAGVPTPSDSERVKATMRGIRRTYGVARVRKAPAVSAKMQAMVGAARDSLTGLRDRALLLVGFAGAFRRSELVALDVADFAETETGLLITIRRGKTDQEAAGRTIAIPKGDLACPVKALRAWLEAAAIETGAVFRPINKAGTVGASRLTDRSVANIVKAYAGRAGYDAGAFSGHSLRAGFLTSAAAKGASIFKMMDQSGHKSVDTLRGYVRDAELFKDHAGAGLL</sequence>
<evidence type="ECO:0000259" key="6">
    <source>
        <dbReference type="PROSITE" id="PS51900"/>
    </source>
</evidence>
<dbReference type="CDD" id="cd00799">
    <property type="entry name" value="INT_Cre_C"/>
    <property type="match status" value="1"/>
</dbReference>
<feature type="domain" description="Tyr recombinase" evidence="5">
    <location>
        <begin position="124"/>
        <end position="318"/>
    </location>
</feature>
<keyword evidence="2 4" id="KW-0238">DNA-binding</keyword>
<evidence type="ECO:0000313" key="8">
    <source>
        <dbReference type="Proteomes" id="UP000184096"/>
    </source>
</evidence>
<keyword evidence="3" id="KW-0233">DNA recombination</keyword>
<dbReference type="InterPro" id="IPR004107">
    <property type="entry name" value="Integrase_SAM-like_N"/>
</dbReference>
<accession>A0A1M7T761</accession>
<dbReference type="Pfam" id="PF00589">
    <property type="entry name" value="Phage_integrase"/>
    <property type="match status" value="1"/>
</dbReference>
<dbReference type="SUPFAM" id="SSF56349">
    <property type="entry name" value="DNA breaking-rejoining enzymes"/>
    <property type="match status" value="1"/>
</dbReference>
<dbReference type="Proteomes" id="UP000184096">
    <property type="component" value="Chromosome I"/>
</dbReference>
<dbReference type="InterPro" id="IPR052925">
    <property type="entry name" value="Phage_Integrase-like_Recomb"/>
</dbReference>
<dbReference type="InterPro" id="IPR002104">
    <property type="entry name" value="Integrase_catalytic"/>
</dbReference>
<evidence type="ECO:0000256" key="3">
    <source>
        <dbReference type="ARBA" id="ARBA00023172"/>
    </source>
</evidence>
<dbReference type="Gene3D" id="1.10.443.10">
    <property type="entry name" value="Intergrase catalytic core"/>
    <property type="match status" value="1"/>
</dbReference>
<organism evidence="7 8">
    <name type="scientific">Bradyrhizobium erythrophlei</name>
    <dbReference type="NCBI Taxonomy" id="1437360"/>
    <lineage>
        <taxon>Bacteria</taxon>
        <taxon>Pseudomonadati</taxon>
        <taxon>Pseudomonadota</taxon>
        <taxon>Alphaproteobacteria</taxon>
        <taxon>Hyphomicrobiales</taxon>
        <taxon>Nitrobacteraceae</taxon>
        <taxon>Bradyrhizobium</taxon>
    </lineage>
</organism>
<dbReference type="GO" id="GO:0003677">
    <property type="term" value="F:DNA binding"/>
    <property type="evidence" value="ECO:0007669"/>
    <property type="project" value="UniProtKB-UniRule"/>
</dbReference>
<dbReference type="RefSeq" id="WP_072816940.1">
    <property type="nucleotide sequence ID" value="NZ_LT670849.1"/>
</dbReference>
<evidence type="ECO:0000256" key="4">
    <source>
        <dbReference type="PROSITE-ProRule" id="PRU01248"/>
    </source>
</evidence>
<dbReference type="AlphaFoldDB" id="A0A1M7T761"/>
<keyword evidence="8" id="KW-1185">Reference proteome</keyword>
<gene>
    <name evidence="7" type="ORF">SAMN05444170_0992</name>
</gene>
<dbReference type="InterPro" id="IPR011010">
    <property type="entry name" value="DNA_brk_join_enz"/>
</dbReference>
<dbReference type="SUPFAM" id="SSF47823">
    <property type="entry name" value="lambda integrase-like, N-terminal domain"/>
    <property type="match status" value="1"/>
</dbReference>
<dbReference type="PROSITE" id="PS51900">
    <property type="entry name" value="CB"/>
    <property type="match status" value="1"/>
</dbReference>
<dbReference type="PANTHER" id="PTHR34605:SF3">
    <property type="entry name" value="P CELL-TYPE AGGLUTINATION PROTEIN MAP4-LIKE-RELATED"/>
    <property type="match status" value="1"/>
</dbReference>
<dbReference type="InterPro" id="IPR044068">
    <property type="entry name" value="CB"/>
</dbReference>
<name>A0A1M7T761_9BRAD</name>
<evidence type="ECO:0000259" key="5">
    <source>
        <dbReference type="PROSITE" id="PS51898"/>
    </source>
</evidence>
<dbReference type="Gene3D" id="1.10.150.130">
    <property type="match status" value="1"/>
</dbReference>
<reference evidence="8" key="1">
    <citation type="submission" date="2016-11" db="EMBL/GenBank/DDBJ databases">
        <authorList>
            <person name="Varghese N."/>
            <person name="Submissions S."/>
        </authorList>
    </citation>
    <scope>NUCLEOTIDE SEQUENCE [LARGE SCALE GENOMIC DNA]</scope>
    <source>
        <strain evidence="8">GAS401</strain>
    </source>
</reference>
<evidence type="ECO:0000256" key="1">
    <source>
        <dbReference type="ARBA" id="ARBA00022908"/>
    </source>
</evidence>
<proteinExistence type="predicted"/>
<keyword evidence="1" id="KW-0229">DNA integration</keyword>
<dbReference type="Pfam" id="PF02899">
    <property type="entry name" value="Phage_int_SAM_1"/>
    <property type="match status" value="1"/>
</dbReference>
<dbReference type="GO" id="GO:0006310">
    <property type="term" value="P:DNA recombination"/>
    <property type="evidence" value="ECO:0007669"/>
    <property type="project" value="UniProtKB-KW"/>
</dbReference>
<dbReference type="GO" id="GO:0015074">
    <property type="term" value="P:DNA integration"/>
    <property type="evidence" value="ECO:0007669"/>
    <property type="project" value="UniProtKB-KW"/>
</dbReference>
<evidence type="ECO:0000256" key="2">
    <source>
        <dbReference type="ARBA" id="ARBA00023125"/>
    </source>
</evidence>
<feature type="domain" description="Core-binding (CB)" evidence="6">
    <location>
        <begin position="5"/>
        <end position="99"/>
    </location>
</feature>
<evidence type="ECO:0000313" key="7">
    <source>
        <dbReference type="EMBL" id="SHN66570.1"/>
    </source>
</evidence>
<dbReference type="OrthoDB" id="5513193at2"/>
<protein>
    <submittedName>
        <fullName evidence="7">Site-specific recombinase XerD</fullName>
    </submittedName>
</protein>
<dbReference type="InterPro" id="IPR013762">
    <property type="entry name" value="Integrase-like_cat_sf"/>
</dbReference>
<dbReference type="PROSITE" id="PS51898">
    <property type="entry name" value="TYR_RECOMBINASE"/>
    <property type="match status" value="1"/>
</dbReference>
<dbReference type="EMBL" id="LT670849">
    <property type="protein sequence ID" value="SHN66570.1"/>
    <property type="molecule type" value="Genomic_DNA"/>
</dbReference>
<dbReference type="InterPro" id="IPR010998">
    <property type="entry name" value="Integrase_recombinase_N"/>
</dbReference>
<dbReference type="PANTHER" id="PTHR34605">
    <property type="entry name" value="PHAGE_INTEGRASE DOMAIN-CONTAINING PROTEIN"/>
    <property type="match status" value="1"/>
</dbReference>